<name>A0ABT1D3I5_9PROT</name>
<evidence type="ECO:0000313" key="3">
    <source>
        <dbReference type="Proteomes" id="UP001523392"/>
    </source>
</evidence>
<feature type="region of interest" description="Disordered" evidence="1">
    <location>
        <begin position="105"/>
        <end position="124"/>
    </location>
</feature>
<comment type="caution">
    <text evidence="2">The sequence shown here is derived from an EMBL/GenBank/DDBJ whole genome shotgun (WGS) entry which is preliminary data.</text>
</comment>
<dbReference type="RefSeq" id="WP_252952454.1">
    <property type="nucleotide sequence ID" value="NZ_JAFIRR010000036.1"/>
</dbReference>
<accession>A0ABT1D3I5</accession>
<reference evidence="2 3" key="1">
    <citation type="submission" date="2021-12" db="EMBL/GenBank/DDBJ databases">
        <title>Siccirubricoccus leaddurans sp. nov., a high concentration Zn2+ tolerance bacterium.</title>
        <authorList>
            <person name="Cao Y."/>
        </authorList>
    </citation>
    <scope>NUCLEOTIDE SEQUENCE [LARGE SCALE GENOMIC DNA]</scope>
    <source>
        <strain evidence="2 3">KC 17139</strain>
    </source>
</reference>
<evidence type="ECO:0000313" key="2">
    <source>
        <dbReference type="EMBL" id="MCO6415840.1"/>
    </source>
</evidence>
<organism evidence="2 3">
    <name type="scientific">Siccirubricoccus soli</name>
    <dbReference type="NCBI Taxonomy" id="2899147"/>
    <lineage>
        <taxon>Bacteria</taxon>
        <taxon>Pseudomonadati</taxon>
        <taxon>Pseudomonadota</taxon>
        <taxon>Alphaproteobacteria</taxon>
        <taxon>Acetobacterales</taxon>
        <taxon>Roseomonadaceae</taxon>
        <taxon>Siccirubricoccus</taxon>
    </lineage>
</organism>
<protein>
    <submittedName>
        <fullName evidence="2">Uncharacterized protein</fullName>
    </submittedName>
</protein>
<keyword evidence="3" id="KW-1185">Reference proteome</keyword>
<proteinExistence type="predicted"/>
<dbReference type="Proteomes" id="UP001523392">
    <property type="component" value="Unassembled WGS sequence"/>
</dbReference>
<dbReference type="EMBL" id="JAFIRR010000036">
    <property type="protein sequence ID" value="MCO6415840.1"/>
    <property type="molecule type" value="Genomic_DNA"/>
</dbReference>
<evidence type="ECO:0000256" key="1">
    <source>
        <dbReference type="SAM" id="MobiDB-lite"/>
    </source>
</evidence>
<sequence>MSGPRKAELTLLAAVVWTTAVPATAQEFRRLNAAEIRTQIIGRDLTDDYHWTEYYRRDGRLEIEDLGHRKNGRWRVERDLLCTANDRASPLRCWQVWLSGSEVSLRERPDDRTPPTFLRRHQGN</sequence>
<gene>
    <name evidence="2" type="ORF">JYK14_06580</name>
</gene>